<dbReference type="AlphaFoldDB" id="A0A8J2MEX7"/>
<protein>
    <submittedName>
        <fullName evidence="1">Uncharacterized protein</fullName>
    </submittedName>
</protein>
<name>A0A8J2MEX7_COTCN</name>
<dbReference type="EMBL" id="CAJNRD030001119">
    <property type="protein sequence ID" value="CAG5088026.1"/>
    <property type="molecule type" value="Genomic_DNA"/>
</dbReference>
<dbReference type="Pfam" id="PF12796">
    <property type="entry name" value="Ank_2"/>
    <property type="match status" value="1"/>
</dbReference>
<dbReference type="Gene3D" id="1.25.40.20">
    <property type="entry name" value="Ankyrin repeat-containing domain"/>
    <property type="match status" value="1"/>
</dbReference>
<comment type="caution">
    <text evidence="1">The sequence shown here is derived from an EMBL/GenBank/DDBJ whole genome shotgun (WGS) entry which is preliminary data.</text>
</comment>
<reference evidence="1" key="1">
    <citation type="submission" date="2021-04" db="EMBL/GenBank/DDBJ databases">
        <authorList>
            <person name="Chebbi M.A.C M."/>
        </authorList>
    </citation>
    <scope>NUCLEOTIDE SEQUENCE</scope>
</reference>
<evidence type="ECO:0000313" key="1">
    <source>
        <dbReference type="EMBL" id="CAG5088026.1"/>
    </source>
</evidence>
<sequence length="72" mass="8172">MVFIQDQAFPSSHYTPLLIVAVEKNDEELIDYLLNRKANLVDGSPYENENPLFIAAVNGDTKVFKELYHLGC</sequence>
<organism evidence="1 2">
    <name type="scientific">Cotesia congregata</name>
    <name type="common">Parasitoid wasp</name>
    <name type="synonym">Apanteles congregatus</name>
    <dbReference type="NCBI Taxonomy" id="51543"/>
    <lineage>
        <taxon>Eukaryota</taxon>
        <taxon>Metazoa</taxon>
        <taxon>Ecdysozoa</taxon>
        <taxon>Arthropoda</taxon>
        <taxon>Hexapoda</taxon>
        <taxon>Insecta</taxon>
        <taxon>Pterygota</taxon>
        <taxon>Neoptera</taxon>
        <taxon>Endopterygota</taxon>
        <taxon>Hymenoptera</taxon>
        <taxon>Apocrita</taxon>
        <taxon>Ichneumonoidea</taxon>
        <taxon>Braconidae</taxon>
        <taxon>Microgastrinae</taxon>
        <taxon>Cotesia</taxon>
    </lineage>
</organism>
<evidence type="ECO:0000313" key="2">
    <source>
        <dbReference type="Proteomes" id="UP000786811"/>
    </source>
</evidence>
<proteinExistence type="predicted"/>
<dbReference type="Proteomes" id="UP000786811">
    <property type="component" value="Unassembled WGS sequence"/>
</dbReference>
<dbReference type="SUPFAM" id="SSF48403">
    <property type="entry name" value="Ankyrin repeat"/>
    <property type="match status" value="1"/>
</dbReference>
<accession>A0A8J2MEX7</accession>
<dbReference type="InterPro" id="IPR036770">
    <property type="entry name" value="Ankyrin_rpt-contain_sf"/>
</dbReference>
<dbReference type="InterPro" id="IPR002110">
    <property type="entry name" value="Ankyrin_rpt"/>
</dbReference>
<keyword evidence="2" id="KW-1185">Reference proteome</keyword>
<gene>
    <name evidence="1" type="ORF">HICCMSTLAB_LOCUS4686</name>
</gene>